<name>A0A0D3KA47_EMIH1</name>
<dbReference type="AlphaFoldDB" id="A0A0D3KA47"/>
<keyword evidence="4" id="KW-1185">Reference proteome</keyword>
<feature type="compositionally biased region" description="Basic and acidic residues" evidence="1">
    <location>
        <begin position="323"/>
        <end position="334"/>
    </location>
</feature>
<dbReference type="RefSeq" id="XP_005785061.1">
    <property type="nucleotide sequence ID" value="XM_005785004.1"/>
</dbReference>
<dbReference type="PaxDb" id="2903-EOD32632"/>
<evidence type="ECO:0000256" key="2">
    <source>
        <dbReference type="SAM" id="SignalP"/>
    </source>
</evidence>
<organism evidence="3 4">
    <name type="scientific">Emiliania huxleyi (strain CCMP1516)</name>
    <dbReference type="NCBI Taxonomy" id="280463"/>
    <lineage>
        <taxon>Eukaryota</taxon>
        <taxon>Haptista</taxon>
        <taxon>Haptophyta</taxon>
        <taxon>Prymnesiophyceae</taxon>
        <taxon>Isochrysidales</taxon>
        <taxon>Noelaerhabdaceae</taxon>
        <taxon>Emiliania</taxon>
    </lineage>
</organism>
<dbReference type="EnsemblProtists" id="EOD32632">
    <property type="protein sequence ID" value="EOD32632"/>
    <property type="gene ID" value="EMIHUDRAFT_441846"/>
</dbReference>
<evidence type="ECO:0000313" key="3">
    <source>
        <dbReference type="EnsemblProtists" id="EOD32632"/>
    </source>
</evidence>
<reference evidence="4" key="1">
    <citation type="journal article" date="2013" name="Nature">
        <title>Pan genome of the phytoplankton Emiliania underpins its global distribution.</title>
        <authorList>
            <person name="Read B.A."/>
            <person name="Kegel J."/>
            <person name="Klute M.J."/>
            <person name="Kuo A."/>
            <person name="Lefebvre S.C."/>
            <person name="Maumus F."/>
            <person name="Mayer C."/>
            <person name="Miller J."/>
            <person name="Monier A."/>
            <person name="Salamov A."/>
            <person name="Young J."/>
            <person name="Aguilar M."/>
            <person name="Claverie J.M."/>
            <person name="Frickenhaus S."/>
            <person name="Gonzalez K."/>
            <person name="Herman E.K."/>
            <person name="Lin Y.C."/>
            <person name="Napier J."/>
            <person name="Ogata H."/>
            <person name="Sarno A.F."/>
            <person name="Shmutz J."/>
            <person name="Schroeder D."/>
            <person name="de Vargas C."/>
            <person name="Verret F."/>
            <person name="von Dassow P."/>
            <person name="Valentin K."/>
            <person name="Van de Peer Y."/>
            <person name="Wheeler G."/>
            <person name="Dacks J.B."/>
            <person name="Delwiche C.F."/>
            <person name="Dyhrman S.T."/>
            <person name="Glockner G."/>
            <person name="John U."/>
            <person name="Richards T."/>
            <person name="Worden A.Z."/>
            <person name="Zhang X."/>
            <person name="Grigoriev I.V."/>
            <person name="Allen A.E."/>
            <person name="Bidle K."/>
            <person name="Borodovsky M."/>
            <person name="Bowler C."/>
            <person name="Brownlee C."/>
            <person name="Cock J.M."/>
            <person name="Elias M."/>
            <person name="Gladyshev V.N."/>
            <person name="Groth M."/>
            <person name="Guda C."/>
            <person name="Hadaegh A."/>
            <person name="Iglesias-Rodriguez M.D."/>
            <person name="Jenkins J."/>
            <person name="Jones B.M."/>
            <person name="Lawson T."/>
            <person name="Leese F."/>
            <person name="Lindquist E."/>
            <person name="Lobanov A."/>
            <person name="Lomsadze A."/>
            <person name="Malik S.B."/>
            <person name="Marsh M.E."/>
            <person name="Mackinder L."/>
            <person name="Mock T."/>
            <person name="Mueller-Roeber B."/>
            <person name="Pagarete A."/>
            <person name="Parker M."/>
            <person name="Probert I."/>
            <person name="Quesneville H."/>
            <person name="Raines C."/>
            <person name="Rensing S.A."/>
            <person name="Riano-Pachon D.M."/>
            <person name="Richier S."/>
            <person name="Rokitta S."/>
            <person name="Shiraiwa Y."/>
            <person name="Soanes D.M."/>
            <person name="van der Giezen M."/>
            <person name="Wahlund T.M."/>
            <person name="Williams B."/>
            <person name="Wilson W."/>
            <person name="Wolfe G."/>
            <person name="Wurch L.L."/>
        </authorList>
    </citation>
    <scope>NUCLEOTIDE SEQUENCE</scope>
</reference>
<feature type="region of interest" description="Disordered" evidence="1">
    <location>
        <begin position="310"/>
        <end position="334"/>
    </location>
</feature>
<feature type="compositionally biased region" description="Low complexity" evidence="1">
    <location>
        <begin position="310"/>
        <end position="322"/>
    </location>
</feature>
<dbReference type="Proteomes" id="UP000013827">
    <property type="component" value="Unassembled WGS sequence"/>
</dbReference>
<dbReference type="GeneID" id="17277904"/>
<protein>
    <submittedName>
        <fullName evidence="3">Uncharacterized protein</fullName>
    </submittedName>
</protein>
<proteinExistence type="predicted"/>
<feature type="signal peptide" evidence="2">
    <location>
        <begin position="1"/>
        <end position="16"/>
    </location>
</feature>
<keyword evidence="2" id="KW-0732">Signal</keyword>
<sequence>MRPLLLVLLLSDSVMGFFVCPLYVGNFSVAHQPFAALTVPGVYDSPSCLVPAAWVGCEACPKAYSKGVCGACTHLTMQSRMEFKEATFYKASSSFHYKGKGSILKPHTCCEYPDSLLEDGTLSAQVDIYDQNTHLANHYLGGAAVPLTLGDDSHLFGSETSEEYDFSIEEVKPTTKSLWSSLHTSLFAKKKLVDGELVLDEEDEAGPHTFQLKAPPVAVLASLPAEYADSPFWAGVQETTASFNPWAKSLLNEPPWLLDQDFITEGEAAASRLAAEPRAATTPAAKPDGAPLHLLGLAALVVAGFLAGAARKGKPSSSGKAKALAERASHGALV</sequence>
<dbReference type="HOGENOM" id="CLU_832717_0_0_1"/>
<evidence type="ECO:0000256" key="1">
    <source>
        <dbReference type="SAM" id="MobiDB-lite"/>
    </source>
</evidence>
<accession>A0A0D3KA47</accession>
<evidence type="ECO:0000313" key="4">
    <source>
        <dbReference type="Proteomes" id="UP000013827"/>
    </source>
</evidence>
<feature type="chain" id="PRO_5044218863" evidence="2">
    <location>
        <begin position="17"/>
        <end position="334"/>
    </location>
</feature>
<dbReference type="KEGG" id="ehx:EMIHUDRAFT_441846"/>
<reference evidence="3" key="2">
    <citation type="submission" date="2024-10" db="UniProtKB">
        <authorList>
            <consortium name="EnsemblProtists"/>
        </authorList>
    </citation>
    <scope>IDENTIFICATION</scope>
</reference>